<gene>
    <name evidence="5" type="ORF">CLV74_11855</name>
</gene>
<dbReference type="AlphaFoldDB" id="A0A2T0WEX9"/>
<evidence type="ECO:0000313" key="6">
    <source>
        <dbReference type="Proteomes" id="UP000238392"/>
    </source>
</evidence>
<dbReference type="GO" id="GO:0019853">
    <property type="term" value="P:L-ascorbic acid biosynthetic process"/>
    <property type="evidence" value="ECO:0007669"/>
    <property type="project" value="TreeGrafter"/>
</dbReference>
<dbReference type="InterPro" id="IPR013658">
    <property type="entry name" value="SGL"/>
</dbReference>
<dbReference type="Gene3D" id="2.120.10.30">
    <property type="entry name" value="TolB, C-terminal domain"/>
    <property type="match status" value="1"/>
</dbReference>
<dbReference type="Proteomes" id="UP000238392">
    <property type="component" value="Unassembled WGS sequence"/>
</dbReference>
<sequence length="306" mass="33140">MTALQPFGETAEALKFDVLTDTRAELAESPTWDERRQCLFWCDIPKGLIWSFHPETGRVRDYQLPGRVGSLGLCESGRLIVACERDVLLLDPDTGEITYVLTVQEDFEGRLNDGRVGPDGAYWVGSVSDAPLAEMQPVASLWRITRTTAKRVQTGIKCSNGLAFGPDGNALIHSDSVAAWVRHHRFDPATGAVYDGRIICTPDEGAGRPDGAAMDVDGVYWSAGVSAGCLNAFDTDGRLLGRVPTPVPHPTMPCFGGPDFMTLFLTSHCTSMTPDDLSNAPLSGRLLAARVQRPGFAAPRFKDLTS</sequence>
<evidence type="ECO:0000256" key="3">
    <source>
        <dbReference type="PIRSR" id="PIRSR605511-2"/>
    </source>
</evidence>
<dbReference type="GO" id="GO:0004341">
    <property type="term" value="F:gluconolactonase activity"/>
    <property type="evidence" value="ECO:0007669"/>
    <property type="project" value="TreeGrafter"/>
</dbReference>
<feature type="active site" description="Proton donor/acceptor" evidence="2">
    <location>
        <position position="210"/>
    </location>
</feature>
<feature type="binding site" evidence="3">
    <location>
        <position position="210"/>
    </location>
    <ligand>
        <name>a divalent metal cation</name>
        <dbReference type="ChEBI" id="CHEBI:60240"/>
    </ligand>
</feature>
<dbReference type="PANTHER" id="PTHR10907:SF47">
    <property type="entry name" value="REGUCALCIN"/>
    <property type="match status" value="1"/>
</dbReference>
<feature type="domain" description="SMP-30/Gluconolactonase/LRE-like region" evidence="4">
    <location>
        <begin position="26"/>
        <end position="268"/>
    </location>
</feature>
<evidence type="ECO:0000256" key="1">
    <source>
        <dbReference type="ARBA" id="ARBA00008853"/>
    </source>
</evidence>
<feature type="binding site" evidence="3">
    <location>
        <position position="28"/>
    </location>
    <ligand>
        <name>a divalent metal cation</name>
        <dbReference type="ChEBI" id="CHEBI:60240"/>
    </ligand>
</feature>
<feature type="binding site" evidence="3">
    <location>
        <position position="112"/>
    </location>
    <ligand>
        <name>substrate</name>
    </ligand>
</feature>
<feature type="binding site" evidence="3">
    <location>
        <position position="160"/>
    </location>
    <ligand>
        <name>a divalent metal cation</name>
        <dbReference type="ChEBI" id="CHEBI:60240"/>
    </ligand>
</feature>
<comment type="caution">
    <text evidence="5">The sequence shown here is derived from an EMBL/GenBank/DDBJ whole genome shotgun (WGS) entry which is preliminary data.</text>
</comment>
<dbReference type="SUPFAM" id="SSF63829">
    <property type="entry name" value="Calcium-dependent phosphotriesterase"/>
    <property type="match status" value="1"/>
</dbReference>
<name>A0A2T0WEX9_9RHOB</name>
<dbReference type="RefSeq" id="WP_106267921.1">
    <property type="nucleotide sequence ID" value="NZ_PVTQ01000018.1"/>
</dbReference>
<reference evidence="5 6" key="1">
    <citation type="submission" date="2018-03" db="EMBL/GenBank/DDBJ databases">
        <title>Genomic Encyclopedia of Archaeal and Bacterial Type Strains, Phase II (KMG-II): from individual species to whole genera.</title>
        <authorList>
            <person name="Goeker M."/>
        </authorList>
    </citation>
    <scope>NUCLEOTIDE SEQUENCE [LARGE SCALE GENOMIC DNA]</scope>
    <source>
        <strain evidence="5 6">DSM 100212</strain>
    </source>
</reference>
<dbReference type="InterPro" id="IPR005511">
    <property type="entry name" value="SMP-30"/>
</dbReference>
<dbReference type="PRINTS" id="PR01790">
    <property type="entry name" value="SMP30FAMILY"/>
</dbReference>
<proteinExistence type="inferred from homology"/>
<dbReference type="Pfam" id="PF08450">
    <property type="entry name" value="SGL"/>
    <property type="match status" value="1"/>
</dbReference>
<dbReference type="EMBL" id="PVTQ01000018">
    <property type="protein sequence ID" value="PRY85084.1"/>
    <property type="molecule type" value="Genomic_DNA"/>
</dbReference>
<evidence type="ECO:0000259" key="4">
    <source>
        <dbReference type="Pfam" id="PF08450"/>
    </source>
</evidence>
<protein>
    <submittedName>
        <fullName evidence="5">Sugar lactone lactonase YvrE</fullName>
    </submittedName>
</protein>
<keyword evidence="6" id="KW-1185">Reference proteome</keyword>
<organism evidence="5 6">
    <name type="scientific">Donghicola tyrosinivorans</name>
    <dbReference type="NCBI Taxonomy" id="1652492"/>
    <lineage>
        <taxon>Bacteria</taxon>
        <taxon>Pseudomonadati</taxon>
        <taxon>Pseudomonadota</taxon>
        <taxon>Alphaproteobacteria</taxon>
        <taxon>Rhodobacterales</taxon>
        <taxon>Roseobacteraceae</taxon>
        <taxon>Donghicola</taxon>
    </lineage>
</organism>
<comment type="cofactor">
    <cofactor evidence="3">
        <name>Zn(2+)</name>
        <dbReference type="ChEBI" id="CHEBI:29105"/>
    </cofactor>
    <text evidence="3">Binds 1 divalent metal cation per subunit.</text>
</comment>
<evidence type="ECO:0000256" key="2">
    <source>
        <dbReference type="PIRSR" id="PIRSR605511-1"/>
    </source>
</evidence>
<accession>A0A2T0WEX9</accession>
<keyword evidence="3" id="KW-0479">Metal-binding</keyword>
<dbReference type="OrthoDB" id="2633250at2"/>
<dbReference type="InterPro" id="IPR011042">
    <property type="entry name" value="6-blade_b-propeller_TolB-like"/>
</dbReference>
<dbReference type="PANTHER" id="PTHR10907">
    <property type="entry name" value="REGUCALCIN"/>
    <property type="match status" value="1"/>
</dbReference>
<feature type="binding site" evidence="3">
    <location>
        <position position="110"/>
    </location>
    <ligand>
        <name>substrate</name>
    </ligand>
</feature>
<comment type="similarity">
    <text evidence="1">Belongs to the SMP-30/CGR1 family.</text>
</comment>
<dbReference type="GO" id="GO:0005509">
    <property type="term" value="F:calcium ion binding"/>
    <property type="evidence" value="ECO:0007669"/>
    <property type="project" value="TreeGrafter"/>
</dbReference>
<keyword evidence="3" id="KW-0862">Zinc</keyword>
<evidence type="ECO:0000313" key="5">
    <source>
        <dbReference type="EMBL" id="PRY85084.1"/>
    </source>
</evidence>